<reference evidence="2 3" key="1">
    <citation type="submission" date="2021-02" db="EMBL/GenBank/DDBJ databases">
        <title>Activity-based single-cell genomes from oceanic crustal fluid captures similar information to metagenomic and metatranscriptomic surveys with orders of magnitude less sampling.</title>
        <authorList>
            <person name="D'Angelo T.S."/>
            <person name="Orcutt B.N."/>
        </authorList>
    </citation>
    <scope>NUCLEOTIDE SEQUENCE [LARGE SCALE GENOMIC DNA]</scope>
    <source>
        <strain evidence="2">AH-315-J10</strain>
    </source>
</reference>
<organism evidence="2 3">
    <name type="scientific">Acidimicrobium ferrooxidans</name>
    <dbReference type="NCBI Taxonomy" id="53635"/>
    <lineage>
        <taxon>Bacteria</taxon>
        <taxon>Bacillati</taxon>
        <taxon>Actinomycetota</taxon>
        <taxon>Acidimicrobiia</taxon>
        <taxon>Acidimicrobiales</taxon>
        <taxon>Acidimicrobiaceae</taxon>
        <taxon>Acidimicrobium</taxon>
    </lineage>
</organism>
<gene>
    <name evidence="1" type="ORF">JYT35_00235</name>
    <name evidence="2" type="ORF">JYT35_00290</name>
</gene>
<comment type="caution">
    <text evidence="2">The sequence shown here is derived from an EMBL/GenBank/DDBJ whole genome shotgun (WGS) entry which is preliminary data.</text>
</comment>
<evidence type="ECO:0000313" key="1">
    <source>
        <dbReference type="EMBL" id="MBN4059527.1"/>
    </source>
</evidence>
<protein>
    <submittedName>
        <fullName evidence="2">Uncharacterized protein</fullName>
    </submittedName>
</protein>
<evidence type="ECO:0000313" key="3">
    <source>
        <dbReference type="Proteomes" id="UP000724964"/>
    </source>
</evidence>
<sequence length="130" mass="12947">MAVVVVADSGSAEVRVVESIGAEVVVGVVVLVVPWLPRSELVVVSLANAPVVWLDSELVEVESCTTATVDVGAKVVVVRPAVVLGATVVTVCDASIVEDGGVVVVVSWAGSVESVPSCACTIGVAAVVPA</sequence>
<keyword evidence="3" id="KW-1185">Reference proteome</keyword>
<dbReference type="Proteomes" id="UP000724964">
    <property type="component" value="Unassembled WGS sequence"/>
</dbReference>
<dbReference type="EMBL" id="JAFIUH010000002">
    <property type="protein sequence ID" value="MBN4059538.1"/>
    <property type="molecule type" value="Genomic_DNA"/>
</dbReference>
<proteinExistence type="predicted"/>
<accession>A0ABS3ANX0</accession>
<evidence type="ECO:0000313" key="2">
    <source>
        <dbReference type="EMBL" id="MBN4059538.1"/>
    </source>
</evidence>
<name>A0ABS3ANX0_9ACTN</name>
<dbReference type="EMBL" id="JAFIUH010000002">
    <property type="protein sequence ID" value="MBN4059527.1"/>
    <property type="molecule type" value="Genomic_DNA"/>
</dbReference>